<accession>A0A0C3ENL9</accession>
<reference evidence="1 2" key="1">
    <citation type="submission" date="2014-04" db="EMBL/GenBank/DDBJ databases">
        <authorList>
            <consortium name="DOE Joint Genome Institute"/>
            <person name="Kuo A."/>
            <person name="Kohler A."/>
            <person name="Nagy L.G."/>
            <person name="Floudas D."/>
            <person name="Copeland A."/>
            <person name="Barry K.W."/>
            <person name="Cichocki N."/>
            <person name="Veneault-Fourrey C."/>
            <person name="LaButti K."/>
            <person name="Lindquist E.A."/>
            <person name="Lipzen A."/>
            <person name="Lundell T."/>
            <person name="Morin E."/>
            <person name="Murat C."/>
            <person name="Sun H."/>
            <person name="Tunlid A."/>
            <person name="Henrissat B."/>
            <person name="Grigoriev I.V."/>
            <person name="Hibbett D.S."/>
            <person name="Martin F."/>
            <person name="Nordberg H.P."/>
            <person name="Cantor M.N."/>
            <person name="Hua S.X."/>
        </authorList>
    </citation>
    <scope>NUCLEOTIDE SEQUENCE [LARGE SCALE GENOMIC DNA]</scope>
    <source>
        <strain evidence="1 2">Foug A</strain>
    </source>
</reference>
<reference evidence="2" key="2">
    <citation type="submission" date="2015-01" db="EMBL/GenBank/DDBJ databases">
        <title>Evolutionary Origins and Diversification of the Mycorrhizal Mutualists.</title>
        <authorList>
            <consortium name="DOE Joint Genome Institute"/>
            <consortium name="Mycorrhizal Genomics Consortium"/>
            <person name="Kohler A."/>
            <person name="Kuo A."/>
            <person name="Nagy L.G."/>
            <person name="Floudas D."/>
            <person name="Copeland A."/>
            <person name="Barry K.W."/>
            <person name="Cichocki N."/>
            <person name="Veneault-Fourrey C."/>
            <person name="LaButti K."/>
            <person name="Lindquist E.A."/>
            <person name="Lipzen A."/>
            <person name="Lundell T."/>
            <person name="Morin E."/>
            <person name="Murat C."/>
            <person name="Riley R."/>
            <person name="Ohm R."/>
            <person name="Sun H."/>
            <person name="Tunlid A."/>
            <person name="Henrissat B."/>
            <person name="Grigoriev I.V."/>
            <person name="Hibbett D.S."/>
            <person name="Martin F."/>
        </authorList>
    </citation>
    <scope>NUCLEOTIDE SEQUENCE [LARGE SCALE GENOMIC DNA]</scope>
    <source>
        <strain evidence="2">Foug A</strain>
    </source>
</reference>
<organism evidence="1 2">
    <name type="scientific">Scleroderma citrinum Foug A</name>
    <dbReference type="NCBI Taxonomy" id="1036808"/>
    <lineage>
        <taxon>Eukaryota</taxon>
        <taxon>Fungi</taxon>
        <taxon>Dikarya</taxon>
        <taxon>Basidiomycota</taxon>
        <taxon>Agaricomycotina</taxon>
        <taxon>Agaricomycetes</taxon>
        <taxon>Agaricomycetidae</taxon>
        <taxon>Boletales</taxon>
        <taxon>Sclerodermatineae</taxon>
        <taxon>Sclerodermataceae</taxon>
        <taxon>Scleroderma</taxon>
    </lineage>
</organism>
<dbReference type="AlphaFoldDB" id="A0A0C3ENL9"/>
<evidence type="ECO:0000313" key="1">
    <source>
        <dbReference type="EMBL" id="KIM69784.1"/>
    </source>
</evidence>
<gene>
    <name evidence="1" type="ORF">SCLCIDRAFT_19564</name>
</gene>
<dbReference type="InParanoid" id="A0A0C3ENL9"/>
<proteinExistence type="predicted"/>
<dbReference type="EMBL" id="KN822006">
    <property type="protein sequence ID" value="KIM69784.1"/>
    <property type="molecule type" value="Genomic_DNA"/>
</dbReference>
<dbReference type="HOGENOM" id="CLU_1939385_0_0_1"/>
<evidence type="ECO:0000313" key="2">
    <source>
        <dbReference type="Proteomes" id="UP000053989"/>
    </source>
</evidence>
<sequence length="130" mass="13964">MGPGLVLFIAKLLELFHRGVISKRAGDKVAAIALIDVEDAGMCPAEASCQLTAWGAFDEAAIMRASNASCGVSKPSELELIGEGYNPRRTDERGVRFCSNSAICSWALAVLETTTIQRNKHAADEFSGRY</sequence>
<protein>
    <submittedName>
        <fullName evidence="1">Uncharacterized protein</fullName>
    </submittedName>
</protein>
<keyword evidence="2" id="KW-1185">Reference proteome</keyword>
<dbReference type="Proteomes" id="UP000053989">
    <property type="component" value="Unassembled WGS sequence"/>
</dbReference>
<name>A0A0C3ENL9_9AGAM</name>